<keyword evidence="2" id="KW-1185">Reference proteome</keyword>
<dbReference type="EMBL" id="JAAMPU010000104">
    <property type="protein sequence ID" value="NMH28056.1"/>
    <property type="molecule type" value="Genomic_DNA"/>
</dbReference>
<evidence type="ECO:0000313" key="1">
    <source>
        <dbReference type="EMBL" id="NMH28056.1"/>
    </source>
</evidence>
<proteinExistence type="predicted"/>
<organism evidence="1 2">
    <name type="scientific">Flavobacterium silvaticum</name>
    <dbReference type="NCBI Taxonomy" id="1852020"/>
    <lineage>
        <taxon>Bacteria</taxon>
        <taxon>Pseudomonadati</taxon>
        <taxon>Bacteroidota</taxon>
        <taxon>Flavobacteriia</taxon>
        <taxon>Flavobacteriales</taxon>
        <taxon>Flavobacteriaceae</taxon>
        <taxon>Flavobacterium</taxon>
    </lineage>
</organism>
<dbReference type="AlphaFoldDB" id="A0A972G086"/>
<dbReference type="RefSeq" id="WP_169527166.1">
    <property type="nucleotide sequence ID" value="NZ_JAAMPU010000104.1"/>
</dbReference>
<gene>
    <name evidence="1" type="ORF">G6047_08430</name>
</gene>
<accession>A0A972G086</accession>
<sequence length="122" mass="14487">MKSRTEPLALVPMTEVARRISLKDSEAAKRWCLQQKLSVHRFARRDFVYEFDLEFAVTKPFVLNLQLKHPNEWLNILKDVLDCDVLYNYFLLNLEQTRNDKALAIIEPLDAEQDELLKRLLR</sequence>
<protein>
    <submittedName>
        <fullName evidence="1">Uncharacterized protein</fullName>
    </submittedName>
</protein>
<reference evidence="1" key="1">
    <citation type="submission" date="2020-02" db="EMBL/GenBank/DDBJ databases">
        <title>Flavobacterium sp. genome.</title>
        <authorList>
            <person name="Jung H.S."/>
            <person name="Baek J.H."/>
            <person name="Jeon C.O."/>
        </authorList>
    </citation>
    <scope>NUCLEOTIDE SEQUENCE</scope>
    <source>
        <strain evidence="1">SE-s28</strain>
    </source>
</reference>
<dbReference type="Proteomes" id="UP000712080">
    <property type="component" value="Unassembled WGS sequence"/>
</dbReference>
<evidence type="ECO:0000313" key="2">
    <source>
        <dbReference type="Proteomes" id="UP000712080"/>
    </source>
</evidence>
<name>A0A972G086_9FLAO</name>
<comment type="caution">
    <text evidence="1">The sequence shown here is derived from an EMBL/GenBank/DDBJ whole genome shotgun (WGS) entry which is preliminary data.</text>
</comment>